<evidence type="ECO:0000256" key="4">
    <source>
        <dbReference type="PROSITE-ProRule" id="PRU00433"/>
    </source>
</evidence>
<dbReference type="PANTHER" id="PTHR30600:SF4">
    <property type="entry name" value="CYTOCHROME C DOMAIN-CONTAINING PROTEIN"/>
    <property type="match status" value="1"/>
</dbReference>
<comment type="caution">
    <text evidence="7">The sequence shown here is derived from an EMBL/GenBank/DDBJ whole genome shotgun (WGS) entry which is preliminary data.</text>
</comment>
<keyword evidence="5" id="KW-0732">Signal</keyword>
<keyword evidence="8" id="KW-1185">Reference proteome</keyword>
<evidence type="ECO:0000256" key="5">
    <source>
        <dbReference type="SAM" id="SignalP"/>
    </source>
</evidence>
<keyword evidence="3 4" id="KW-0408">Iron</keyword>
<dbReference type="SUPFAM" id="SSF46626">
    <property type="entry name" value="Cytochrome c"/>
    <property type="match status" value="1"/>
</dbReference>
<sequence>MKTLKLSCLLISSLLILSCANEGEDYRTLTAEDGEQYSGGTSTVINATEEAFGFASSTLSADQSVDFGVGNSLFRQSWVTAPSSTTARDGLGPFFNAISCSSCHFKDGRGRPPAFDGEMGKGLLLRLNIAGTDEWGAGLTDPIYGHQLQDNALLGITPKGAFTITYQTINETLADGTVITLQSPTYHINSPGYGPLAGGLLISPRVANQVIGLGLLEAVQHDTYLDFADESDSNGDGISGRANYVYDKESNSIKMGLFGWKANQPSIRQQIAAAFLNDMGITSPIFPDEYAPTGFDISGISNGGTPEIPDVSFNRVVLYSQTLSVPVRRNYDAQNVLRGKKLFTDLKCASCHIPKMQTGNDHPIAGLRNQTIRPYTDMLLHDMGPGLADGSPDFLATGSEWRTQPLWGIGLISTVNGHTQLLHDGRARNVTEAILWHGGEAQQSKEMFKQLSTRERQNLLDFVNSL</sequence>
<organism evidence="7 8">
    <name type="scientific">Flavobacterium arundinis</name>
    <dbReference type="NCBI Taxonomy" id="3139143"/>
    <lineage>
        <taxon>Bacteria</taxon>
        <taxon>Pseudomonadati</taxon>
        <taxon>Bacteroidota</taxon>
        <taxon>Flavobacteriia</taxon>
        <taxon>Flavobacteriales</taxon>
        <taxon>Flavobacteriaceae</taxon>
        <taxon>Flavobacterium</taxon>
    </lineage>
</organism>
<reference evidence="7 8" key="1">
    <citation type="submission" date="2024-04" db="EMBL/GenBank/DDBJ databases">
        <title>Flavobacterium sp. DGU11 16S ribosomal RNA gene Genome sequencing and assembly.</title>
        <authorList>
            <person name="Park S."/>
        </authorList>
    </citation>
    <scope>NUCLEOTIDE SEQUENCE [LARGE SCALE GENOMIC DNA]</scope>
    <source>
        <strain evidence="7 8">DGU11</strain>
    </source>
</reference>
<dbReference type="Pfam" id="PF06537">
    <property type="entry name" value="DHOR"/>
    <property type="match status" value="1"/>
</dbReference>
<dbReference type="InterPro" id="IPR010538">
    <property type="entry name" value="DHOR"/>
</dbReference>
<dbReference type="EMBL" id="JBBYHR010000001">
    <property type="protein sequence ID" value="MEL1242689.1"/>
    <property type="molecule type" value="Genomic_DNA"/>
</dbReference>
<evidence type="ECO:0000256" key="3">
    <source>
        <dbReference type="ARBA" id="ARBA00023004"/>
    </source>
</evidence>
<dbReference type="PROSITE" id="PS51257">
    <property type="entry name" value="PROKAR_LIPOPROTEIN"/>
    <property type="match status" value="1"/>
</dbReference>
<dbReference type="InterPro" id="IPR009056">
    <property type="entry name" value="Cyt_c-like_dom"/>
</dbReference>
<keyword evidence="1 4" id="KW-0349">Heme</keyword>
<accession>A0ABU9HRA1</accession>
<evidence type="ECO:0000256" key="1">
    <source>
        <dbReference type="ARBA" id="ARBA00022617"/>
    </source>
</evidence>
<dbReference type="PROSITE" id="PS51007">
    <property type="entry name" value="CYTC"/>
    <property type="match status" value="1"/>
</dbReference>
<dbReference type="Gene3D" id="1.10.760.10">
    <property type="entry name" value="Cytochrome c-like domain"/>
    <property type="match status" value="1"/>
</dbReference>
<keyword evidence="2 4" id="KW-0479">Metal-binding</keyword>
<feature type="domain" description="Cytochrome c" evidence="6">
    <location>
        <begin position="334"/>
        <end position="466"/>
    </location>
</feature>
<evidence type="ECO:0000259" key="6">
    <source>
        <dbReference type="PROSITE" id="PS51007"/>
    </source>
</evidence>
<evidence type="ECO:0000313" key="8">
    <source>
        <dbReference type="Proteomes" id="UP001464555"/>
    </source>
</evidence>
<proteinExistence type="predicted"/>
<dbReference type="InterPro" id="IPR036909">
    <property type="entry name" value="Cyt_c-like_dom_sf"/>
</dbReference>
<evidence type="ECO:0000313" key="7">
    <source>
        <dbReference type="EMBL" id="MEL1242689.1"/>
    </source>
</evidence>
<dbReference type="PANTHER" id="PTHR30600">
    <property type="entry name" value="CYTOCHROME C PEROXIDASE-RELATED"/>
    <property type="match status" value="1"/>
</dbReference>
<dbReference type="Proteomes" id="UP001464555">
    <property type="component" value="Unassembled WGS sequence"/>
</dbReference>
<feature type="chain" id="PRO_5047378176" evidence="5">
    <location>
        <begin position="21"/>
        <end position="466"/>
    </location>
</feature>
<dbReference type="InterPro" id="IPR051395">
    <property type="entry name" value="Cytochrome_c_Peroxidase/MauG"/>
</dbReference>
<gene>
    <name evidence="7" type="ORF">AAEO56_00330</name>
</gene>
<protein>
    <submittedName>
        <fullName evidence="7">Di-heme oxidoredictase family protein</fullName>
    </submittedName>
</protein>
<name>A0ABU9HRA1_9FLAO</name>
<feature type="signal peptide" evidence="5">
    <location>
        <begin position="1"/>
        <end position="20"/>
    </location>
</feature>
<evidence type="ECO:0000256" key="2">
    <source>
        <dbReference type="ARBA" id="ARBA00022723"/>
    </source>
</evidence>
<dbReference type="PIRSF" id="PIRSF028099">
    <property type="entry name" value="DUF1111"/>
    <property type="match status" value="1"/>
</dbReference>
<dbReference type="RefSeq" id="WP_341695015.1">
    <property type="nucleotide sequence ID" value="NZ_JBBYHR010000001.1"/>
</dbReference>